<accession>A0A7H0JWZ4</accession>
<dbReference type="Proteomes" id="UP000516235">
    <property type="component" value="Chromosome"/>
</dbReference>
<evidence type="ECO:0000313" key="5">
    <source>
        <dbReference type="Proteomes" id="UP000516235"/>
    </source>
</evidence>
<dbReference type="GO" id="GO:0003676">
    <property type="term" value="F:nucleic acid binding"/>
    <property type="evidence" value="ECO:0007669"/>
    <property type="project" value="InterPro"/>
</dbReference>
<evidence type="ECO:0000313" key="6">
    <source>
        <dbReference type="Proteomes" id="UP000642876"/>
    </source>
</evidence>
<evidence type="ECO:0000313" key="4">
    <source>
        <dbReference type="EMBL" id="QNP89560.1"/>
    </source>
</evidence>
<dbReference type="EMBL" id="CP061032">
    <property type="protein sequence ID" value="QNP89560.1"/>
    <property type="molecule type" value="Genomic_DNA"/>
</dbReference>
<dbReference type="AlphaFoldDB" id="A0A7H0JWZ4"/>
<dbReference type="EMBL" id="JACMYE010000001">
    <property type="protein sequence ID" value="MBC3178019.1"/>
    <property type="molecule type" value="Genomic_DNA"/>
</dbReference>
<evidence type="ECO:0000256" key="1">
    <source>
        <dbReference type="ARBA" id="ARBA00006738"/>
    </source>
</evidence>
<dbReference type="Proteomes" id="UP000642876">
    <property type="component" value="Unassembled WGS sequence"/>
</dbReference>
<reference evidence="5 6" key="1">
    <citation type="submission" date="2020-08" db="EMBL/GenBank/DDBJ databases">
        <title>novel species in genus Corynebacterium.</title>
        <authorList>
            <person name="Zhang G."/>
        </authorList>
    </citation>
    <scope>NUCLEOTIDE SEQUENCE [LARGE SCALE GENOMIC DNA]</scope>
    <source>
        <strain evidence="4">Zg-917</strain>
        <strain evidence="5 6">zg-917</strain>
    </source>
</reference>
<name>A0A7H0JWZ4_9CORY</name>
<keyword evidence="6" id="KW-1185">Reference proteome</keyword>
<proteinExistence type="inferred from homology"/>
<protein>
    <recommendedName>
        <fullName evidence="2">UPF0102 protein H7348_01625</fullName>
    </recommendedName>
</protein>
<dbReference type="InterPro" id="IPR003509">
    <property type="entry name" value="UPF0102_YraN-like"/>
</dbReference>
<evidence type="ECO:0000256" key="2">
    <source>
        <dbReference type="HAMAP-Rule" id="MF_00048"/>
    </source>
</evidence>
<comment type="similarity">
    <text evidence="1 2">Belongs to the UPF0102 family.</text>
</comment>
<dbReference type="InterPro" id="IPR011335">
    <property type="entry name" value="Restrct_endonuc-II-like"/>
</dbReference>
<dbReference type="Pfam" id="PF02021">
    <property type="entry name" value="UPF0102"/>
    <property type="match status" value="1"/>
</dbReference>
<organism evidence="4 5">
    <name type="scientific">Corynebacterium lujinxingii</name>
    <dbReference type="NCBI Taxonomy" id="2763010"/>
    <lineage>
        <taxon>Bacteria</taxon>
        <taxon>Bacillati</taxon>
        <taxon>Actinomycetota</taxon>
        <taxon>Actinomycetes</taxon>
        <taxon>Mycobacteriales</taxon>
        <taxon>Corynebacteriaceae</taxon>
        <taxon>Corynebacterium</taxon>
    </lineage>
</organism>
<dbReference type="HAMAP" id="MF_00048">
    <property type="entry name" value="UPF0102"/>
    <property type="match status" value="1"/>
</dbReference>
<dbReference type="RefSeq" id="WP_171192704.1">
    <property type="nucleotide sequence ID" value="NZ_CP061032.1"/>
</dbReference>
<dbReference type="PANTHER" id="PTHR34039">
    <property type="entry name" value="UPF0102 PROTEIN YRAN"/>
    <property type="match status" value="1"/>
</dbReference>
<gene>
    <name evidence="3" type="ORF">H7348_01625</name>
    <name evidence="4" type="ORF">IAU68_07575</name>
</gene>
<evidence type="ECO:0000313" key="3">
    <source>
        <dbReference type="EMBL" id="MBC3178019.1"/>
    </source>
</evidence>
<sequence length="126" mass="14055">MHTDYAAQHELGLAGERAAVKWYLEEGYTLLGQRQRMISGEIDAVVEGCDGTIVFVEVKSRRGGGFGAAEAVTAKKFQTMRRCAAQWLEKHPELGYREIRFDVVECVIDGEDCIIRRFPGVEDAAC</sequence>
<dbReference type="KEGG" id="cluj:IAU68_07575"/>
<dbReference type="SUPFAM" id="SSF52980">
    <property type="entry name" value="Restriction endonuclease-like"/>
    <property type="match status" value="1"/>
</dbReference>
<dbReference type="InterPro" id="IPR011856">
    <property type="entry name" value="tRNA_endonuc-like_dom_sf"/>
</dbReference>
<dbReference type="Gene3D" id="3.40.1350.10">
    <property type="match status" value="1"/>
</dbReference>
<dbReference type="PANTHER" id="PTHR34039:SF1">
    <property type="entry name" value="UPF0102 PROTEIN YRAN"/>
    <property type="match status" value="1"/>
</dbReference>